<accession>A0A3B1KBB2</accession>
<dbReference type="InParanoid" id="A0A3B1KBB2"/>
<evidence type="ECO:0000313" key="1">
    <source>
        <dbReference type="Ensembl" id="ENSAMXP00000051718.1"/>
    </source>
</evidence>
<dbReference type="InterPro" id="IPR038765">
    <property type="entry name" value="Papain-like_cys_pep_sf"/>
</dbReference>
<evidence type="ECO:0000313" key="2">
    <source>
        <dbReference type="Proteomes" id="UP000018467"/>
    </source>
</evidence>
<sequence length="74" mass="8424">YYIDSFGMTKLWQGSYQILRKCNPSQYEVILGVINEHNHWTLAVIYPQQKKNSVFGSLGGVKNQGDQVPGNHKV</sequence>
<reference evidence="2" key="2">
    <citation type="journal article" date="2014" name="Nat. Commun.">
        <title>The cavefish genome reveals candidate genes for eye loss.</title>
        <authorList>
            <person name="McGaugh S.E."/>
            <person name="Gross J.B."/>
            <person name="Aken B."/>
            <person name="Blin M."/>
            <person name="Borowsky R."/>
            <person name="Chalopin D."/>
            <person name="Hinaux H."/>
            <person name="Jeffery W.R."/>
            <person name="Keene A."/>
            <person name="Ma L."/>
            <person name="Minx P."/>
            <person name="Murphy D."/>
            <person name="O'Quin K.E."/>
            <person name="Retaux S."/>
            <person name="Rohner N."/>
            <person name="Searle S.M."/>
            <person name="Stahl B.A."/>
            <person name="Tabin C."/>
            <person name="Volff J.N."/>
            <person name="Yoshizawa M."/>
            <person name="Warren W.C."/>
        </authorList>
    </citation>
    <scope>NUCLEOTIDE SEQUENCE [LARGE SCALE GENOMIC DNA]</scope>
    <source>
        <strain evidence="2">female</strain>
    </source>
</reference>
<name>A0A3B1KBB2_ASTMX</name>
<proteinExistence type="predicted"/>
<dbReference type="Gene3D" id="3.40.395.10">
    <property type="entry name" value="Adenoviral Proteinase, Chain A"/>
    <property type="match status" value="1"/>
</dbReference>
<dbReference type="SUPFAM" id="SSF54001">
    <property type="entry name" value="Cysteine proteinases"/>
    <property type="match status" value="1"/>
</dbReference>
<dbReference type="GeneTree" id="ENSGT00770000121708"/>
<dbReference type="Ensembl" id="ENSAMXT00000048749.1">
    <property type="protein sequence ID" value="ENSAMXP00000051718.1"/>
    <property type="gene ID" value="ENSAMXG00000043648.1"/>
</dbReference>
<organism evidence="1 2">
    <name type="scientific">Astyanax mexicanus</name>
    <name type="common">Blind cave fish</name>
    <name type="synonym">Astyanax fasciatus mexicanus</name>
    <dbReference type="NCBI Taxonomy" id="7994"/>
    <lineage>
        <taxon>Eukaryota</taxon>
        <taxon>Metazoa</taxon>
        <taxon>Chordata</taxon>
        <taxon>Craniata</taxon>
        <taxon>Vertebrata</taxon>
        <taxon>Euteleostomi</taxon>
        <taxon>Actinopterygii</taxon>
        <taxon>Neopterygii</taxon>
        <taxon>Teleostei</taxon>
        <taxon>Ostariophysi</taxon>
        <taxon>Characiformes</taxon>
        <taxon>Characoidei</taxon>
        <taxon>Acestrorhamphidae</taxon>
        <taxon>Acestrorhamphinae</taxon>
        <taxon>Astyanax</taxon>
    </lineage>
</organism>
<reference evidence="1" key="4">
    <citation type="submission" date="2025-09" db="UniProtKB">
        <authorList>
            <consortium name="Ensembl"/>
        </authorList>
    </citation>
    <scope>IDENTIFICATION</scope>
</reference>
<dbReference type="Bgee" id="ENSAMXG00000043648">
    <property type="expression patterns" value="Expressed in testis and 5 other cell types or tissues"/>
</dbReference>
<keyword evidence="2" id="KW-1185">Reference proteome</keyword>
<dbReference type="AlphaFoldDB" id="A0A3B1KBB2"/>
<dbReference type="Proteomes" id="UP000018467">
    <property type="component" value="Unassembled WGS sequence"/>
</dbReference>
<reference evidence="2" key="1">
    <citation type="submission" date="2013-03" db="EMBL/GenBank/DDBJ databases">
        <authorList>
            <person name="Jeffery W."/>
            <person name="Warren W."/>
            <person name="Wilson R.K."/>
        </authorList>
    </citation>
    <scope>NUCLEOTIDE SEQUENCE</scope>
    <source>
        <strain evidence="2">female</strain>
    </source>
</reference>
<protein>
    <submittedName>
        <fullName evidence="1">Si:dkey-146m20.13</fullName>
    </submittedName>
</protein>
<reference evidence="1" key="3">
    <citation type="submission" date="2025-08" db="UniProtKB">
        <authorList>
            <consortium name="Ensembl"/>
        </authorList>
    </citation>
    <scope>IDENTIFICATION</scope>
</reference>